<gene>
    <name evidence="2" type="ORF">EJ04DRAFT_524499</name>
</gene>
<comment type="caution">
    <text evidence="2">The sequence shown here is derived from an EMBL/GenBank/DDBJ whole genome shotgun (WGS) entry which is preliminary data.</text>
</comment>
<feature type="region of interest" description="Disordered" evidence="1">
    <location>
        <begin position="231"/>
        <end position="257"/>
    </location>
</feature>
<proteinExistence type="predicted"/>
<protein>
    <submittedName>
        <fullName evidence="2">Uncharacterized protein</fullName>
    </submittedName>
</protein>
<feature type="region of interest" description="Disordered" evidence="1">
    <location>
        <begin position="1"/>
        <end position="39"/>
    </location>
</feature>
<evidence type="ECO:0000256" key="1">
    <source>
        <dbReference type="SAM" id="MobiDB-lite"/>
    </source>
</evidence>
<accession>A0A9P4V1T3</accession>
<keyword evidence="3" id="KW-1185">Reference proteome</keyword>
<dbReference type="AlphaFoldDB" id="A0A9P4V1T3"/>
<organism evidence="2 3">
    <name type="scientific">Polyplosphaeria fusca</name>
    <dbReference type="NCBI Taxonomy" id="682080"/>
    <lineage>
        <taxon>Eukaryota</taxon>
        <taxon>Fungi</taxon>
        <taxon>Dikarya</taxon>
        <taxon>Ascomycota</taxon>
        <taxon>Pezizomycotina</taxon>
        <taxon>Dothideomycetes</taxon>
        <taxon>Pleosporomycetidae</taxon>
        <taxon>Pleosporales</taxon>
        <taxon>Tetraplosphaeriaceae</taxon>
        <taxon>Polyplosphaeria</taxon>
    </lineage>
</organism>
<dbReference type="Proteomes" id="UP000799444">
    <property type="component" value="Unassembled WGS sequence"/>
</dbReference>
<dbReference type="EMBL" id="ML996161">
    <property type="protein sequence ID" value="KAF2733438.1"/>
    <property type="molecule type" value="Genomic_DNA"/>
</dbReference>
<sequence length="341" mass="37167">MKRDGGPKSWMRPRPPAGNHPQPPRIQWRSSLQSISPISPIPSPPTLPCVVVVLAPSACPPAASPLNTTLPIASPPARQAVPRALLEGAGDDPGSGQQAVPGAALSSWRRLCRATSACTGDAASALSSQRSVAFRCIESRGAPPTRMPAAMCKTCPVPRLLWPRTRRHIEGSAALCFGLFSRFNPFPALRPAVQQLPPPDVRQRAGQASLLDRAPGIALVEHIASCRFPPKPGATRRRLPRRSTRCRETDDVPRPRTTRWPESKWQLVLREFKGSSTPTGWTRDLFSVITAAVDDRRRPLQKRRTSSGAIETSRPGVASNQICARWTLTGVRTTVWRGGWQ</sequence>
<evidence type="ECO:0000313" key="3">
    <source>
        <dbReference type="Proteomes" id="UP000799444"/>
    </source>
</evidence>
<feature type="compositionally biased region" description="Basic residues" evidence="1">
    <location>
        <begin position="234"/>
        <end position="244"/>
    </location>
</feature>
<feature type="compositionally biased region" description="Pro residues" evidence="1">
    <location>
        <begin position="13"/>
        <end position="24"/>
    </location>
</feature>
<feature type="compositionally biased region" description="Basic and acidic residues" evidence="1">
    <location>
        <begin position="245"/>
        <end position="257"/>
    </location>
</feature>
<evidence type="ECO:0000313" key="2">
    <source>
        <dbReference type="EMBL" id="KAF2733438.1"/>
    </source>
</evidence>
<name>A0A9P4V1T3_9PLEO</name>
<reference evidence="2" key="1">
    <citation type="journal article" date="2020" name="Stud. Mycol.">
        <title>101 Dothideomycetes genomes: a test case for predicting lifestyles and emergence of pathogens.</title>
        <authorList>
            <person name="Haridas S."/>
            <person name="Albert R."/>
            <person name="Binder M."/>
            <person name="Bloem J."/>
            <person name="Labutti K."/>
            <person name="Salamov A."/>
            <person name="Andreopoulos B."/>
            <person name="Baker S."/>
            <person name="Barry K."/>
            <person name="Bills G."/>
            <person name="Bluhm B."/>
            <person name="Cannon C."/>
            <person name="Castanera R."/>
            <person name="Culley D."/>
            <person name="Daum C."/>
            <person name="Ezra D."/>
            <person name="Gonzalez J."/>
            <person name="Henrissat B."/>
            <person name="Kuo A."/>
            <person name="Liang C."/>
            <person name="Lipzen A."/>
            <person name="Lutzoni F."/>
            <person name="Magnuson J."/>
            <person name="Mondo S."/>
            <person name="Nolan M."/>
            <person name="Ohm R."/>
            <person name="Pangilinan J."/>
            <person name="Park H.-J."/>
            <person name="Ramirez L."/>
            <person name="Alfaro M."/>
            <person name="Sun H."/>
            <person name="Tritt A."/>
            <person name="Yoshinaga Y."/>
            <person name="Zwiers L.-H."/>
            <person name="Turgeon B."/>
            <person name="Goodwin S."/>
            <person name="Spatafora J."/>
            <person name="Crous P."/>
            <person name="Grigoriev I."/>
        </authorList>
    </citation>
    <scope>NUCLEOTIDE SEQUENCE</scope>
    <source>
        <strain evidence="2">CBS 125425</strain>
    </source>
</reference>